<organism evidence="7 8">
    <name type="scientific">Aphis craccivora</name>
    <name type="common">Cowpea aphid</name>
    <dbReference type="NCBI Taxonomy" id="307492"/>
    <lineage>
        <taxon>Eukaryota</taxon>
        <taxon>Metazoa</taxon>
        <taxon>Ecdysozoa</taxon>
        <taxon>Arthropoda</taxon>
        <taxon>Hexapoda</taxon>
        <taxon>Insecta</taxon>
        <taxon>Pterygota</taxon>
        <taxon>Neoptera</taxon>
        <taxon>Paraneoptera</taxon>
        <taxon>Hemiptera</taxon>
        <taxon>Sternorrhyncha</taxon>
        <taxon>Aphidomorpha</taxon>
        <taxon>Aphidoidea</taxon>
        <taxon>Aphididae</taxon>
        <taxon>Aphidini</taxon>
        <taxon>Aphis</taxon>
        <taxon>Aphis</taxon>
    </lineage>
</organism>
<dbReference type="PROSITE" id="PS50102">
    <property type="entry name" value="RRM"/>
    <property type="match status" value="4"/>
</dbReference>
<dbReference type="Pfam" id="PF00076">
    <property type="entry name" value="RRM_1"/>
    <property type="match status" value="4"/>
</dbReference>
<dbReference type="Proteomes" id="UP000478052">
    <property type="component" value="Unassembled WGS sequence"/>
</dbReference>
<evidence type="ECO:0000256" key="4">
    <source>
        <dbReference type="PROSITE-ProRule" id="PRU00176"/>
    </source>
</evidence>
<dbReference type="GO" id="GO:0000785">
    <property type="term" value="C:chromatin"/>
    <property type="evidence" value="ECO:0007669"/>
    <property type="project" value="TreeGrafter"/>
</dbReference>
<comment type="subcellular location">
    <subcellularLocation>
        <location evidence="1">Nucleus</location>
    </subcellularLocation>
</comment>
<feature type="domain" description="RRM" evidence="6">
    <location>
        <begin position="358"/>
        <end position="440"/>
    </location>
</feature>
<dbReference type="Gene3D" id="3.30.70.330">
    <property type="match status" value="4"/>
</dbReference>
<feature type="region of interest" description="Disordered" evidence="5">
    <location>
        <begin position="1"/>
        <end position="30"/>
    </location>
</feature>
<keyword evidence="8" id="KW-1185">Reference proteome</keyword>
<feature type="domain" description="RRM" evidence="6">
    <location>
        <begin position="113"/>
        <end position="190"/>
    </location>
</feature>
<dbReference type="CDD" id="cd12329">
    <property type="entry name" value="RRM2_hnRNPD_like"/>
    <property type="match status" value="1"/>
</dbReference>
<dbReference type="PANTHER" id="PTHR48033">
    <property type="entry name" value="RNA-BINDING (RRM/RBD/RNP MOTIFS) FAMILY PROTEIN"/>
    <property type="match status" value="1"/>
</dbReference>
<reference evidence="7 8" key="1">
    <citation type="submission" date="2019-08" db="EMBL/GenBank/DDBJ databases">
        <title>Whole genome of Aphis craccivora.</title>
        <authorList>
            <person name="Voronova N.V."/>
            <person name="Shulinski R.S."/>
            <person name="Bandarenka Y.V."/>
            <person name="Zhorov D.G."/>
            <person name="Warner D."/>
        </authorList>
    </citation>
    <scope>NUCLEOTIDE SEQUENCE [LARGE SCALE GENOMIC DNA]</scope>
    <source>
        <strain evidence="7">180601</strain>
        <tissue evidence="7">Whole Body</tissue>
    </source>
</reference>
<evidence type="ECO:0000256" key="5">
    <source>
        <dbReference type="SAM" id="MobiDB-lite"/>
    </source>
</evidence>
<name>A0A6G0ZI68_APHCR</name>
<dbReference type="EMBL" id="VUJU01000383">
    <property type="protein sequence ID" value="KAF0770813.1"/>
    <property type="molecule type" value="Genomic_DNA"/>
</dbReference>
<accession>A0A6G0ZI68</accession>
<evidence type="ECO:0000256" key="3">
    <source>
        <dbReference type="ARBA" id="ARBA00023242"/>
    </source>
</evidence>
<dbReference type="InterPro" id="IPR035979">
    <property type="entry name" value="RBD_domain_sf"/>
</dbReference>
<comment type="caution">
    <text evidence="7">The sequence shown here is derived from an EMBL/GenBank/DDBJ whole genome shotgun (WGS) entry which is preliminary data.</text>
</comment>
<evidence type="ECO:0000256" key="1">
    <source>
        <dbReference type="ARBA" id="ARBA00004123"/>
    </source>
</evidence>
<evidence type="ECO:0000313" key="8">
    <source>
        <dbReference type="Proteomes" id="UP000478052"/>
    </source>
</evidence>
<feature type="compositionally biased region" description="Polar residues" evidence="5">
    <location>
        <begin position="8"/>
        <end position="20"/>
    </location>
</feature>
<evidence type="ECO:0000313" key="7">
    <source>
        <dbReference type="EMBL" id="KAF0770813.1"/>
    </source>
</evidence>
<keyword evidence="2 4" id="KW-0694">RNA-binding</keyword>
<protein>
    <submittedName>
        <fullName evidence="7">RNA-binding protein squid-like isoform X1</fullName>
    </submittedName>
</protein>
<dbReference type="GO" id="GO:0010468">
    <property type="term" value="P:regulation of gene expression"/>
    <property type="evidence" value="ECO:0007669"/>
    <property type="project" value="TreeGrafter"/>
</dbReference>
<feature type="domain" description="RRM" evidence="6">
    <location>
        <begin position="438"/>
        <end position="518"/>
    </location>
</feature>
<dbReference type="GO" id="GO:0003723">
    <property type="term" value="F:RNA binding"/>
    <property type="evidence" value="ECO:0007669"/>
    <property type="project" value="UniProtKB-UniRule"/>
</dbReference>
<evidence type="ECO:0000256" key="2">
    <source>
        <dbReference type="ARBA" id="ARBA00022884"/>
    </source>
</evidence>
<dbReference type="CDD" id="cd12325">
    <property type="entry name" value="RRM1_hnRNPA_hnRNPD_like"/>
    <property type="match status" value="1"/>
</dbReference>
<proteinExistence type="predicted"/>
<dbReference type="SUPFAM" id="SSF54928">
    <property type="entry name" value="RNA-binding domain, RBD"/>
    <property type="match status" value="4"/>
</dbReference>
<keyword evidence="3" id="KW-0539">Nucleus</keyword>
<dbReference type="AlphaFoldDB" id="A0A6G0ZI68"/>
<gene>
    <name evidence="7" type="ORF">FWK35_00002264</name>
</gene>
<sequence length="616" mass="67769">MSDEQPKEQTNGTNENNGVDQSGLEEQVKEDDRKLFVGGLSWETTEKELKEHFVQYGEITNISLKTDPATGRSRGFAFIIFKSVDGLNNAFAAGDHVINGKKIDPKKAKAKQEKVFVGGLPSDVTNDEIKEFFGKWGVIVNLEVPFDKMKNQRKGYCFITYESSDKVQDLFKTAKQTIKGKEVDVKKAAPKPANPYANPKAMRGRGAARGAYGPYAAPYGTYGAYPPQGYDYYGGATYPGYEADYYGSYGYAGYDYGYGYEAPPAPVSATRGRAAFNGAGKTRGASRGSAQTIWLVLSFHPNVSHTSGMADNQQQNGSQQFENAADAQQQQQHLNGTSENSTTNNDSGQFECVRDDDRKIFVGGLKGETTEKDLSEHFGQFGEIENINVKVDAATGRARGFAFIVYKTMEGLDNALACTNHVINDKKIDPKKAKARHVKLFVGGLSPELTDDDIKDYFKRYAPLVNAEMPFDKVKNQRKGFCFVTFDCMQAVTEILKTPKHVINGKQVDVKKAALKVEPYGMMPGASGPMRGMRGNVRGRGGRGGFLPQSGYAPGAPGYGYGVLITLWCWCWSSMEAMNHLHHVVSMEIVEEKTLSHPFKKTDKHIAGDALKVLLN</sequence>
<feature type="compositionally biased region" description="Polar residues" evidence="5">
    <location>
        <begin position="305"/>
        <end position="348"/>
    </location>
</feature>
<feature type="domain" description="RRM" evidence="6">
    <location>
        <begin position="33"/>
        <end position="115"/>
    </location>
</feature>
<dbReference type="OrthoDB" id="1875751at2759"/>
<evidence type="ECO:0000259" key="6">
    <source>
        <dbReference type="PROSITE" id="PS50102"/>
    </source>
</evidence>
<feature type="region of interest" description="Disordered" evidence="5">
    <location>
        <begin position="305"/>
        <end position="350"/>
    </location>
</feature>
<dbReference type="GO" id="GO:0005654">
    <property type="term" value="C:nucleoplasm"/>
    <property type="evidence" value="ECO:0007669"/>
    <property type="project" value="TreeGrafter"/>
</dbReference>
<dbReference type="PANTHER" id="PTHR48033:SF10">
    <property type="entry name" value="RNA-BINDING PROTEIN SQUID"/>
    <property type="match status" value="1"/>
</dbReference>
<dbReference type="InterPro" id="IPR000504">
    <property type="entry name" value="RRM_dom"/>
</dbReference>
<dbReference type="SMART" id="SM00360">
    <property type="entry name" value="RRM"/>
    <property type="match status" value="4"/>
</dbReference>
<dbReference type="InterPro" id="IPR012677">
    <property type="entry name" value="Nucleotide-bd_a/b_plait_sf"/>
</dbReference>